<evidence type="ECO:0000259" key="3">
    <source>
        <dbReference type="PROSITE" id="PS50157"/>
    </source>
</evidence>
<dbReference type="PROSITE" id="PS00028">
    <property type="entry name" value="ZINC_FINGER_C2H2_1"/>
    <property type="match status" value="2"/>
</dbReference>
<dbReference type="Proteomes" id="UP001152797">
    <property type="component" value="Unassembled WGS sequence"/>
</dbReference>
<reference evidence="4" key="1">
    <citation type="submission" date="2022-10" db="EMBL/GenBank/DDBJ databases">
        <authorList>
            <person name="Chen Y."/>
            <person name="Dougan E. K."/>
            <person name="Chan C."/>
            <person name="Rhodes N."/>
            <person name="Thang M."/>
        </authorList>
    </citation>
    <scope>NUCLEOTIDE SEQUENCE</scope>
</reference>
<feature type="compositionally biased region" description="Basic residues" evidence="2">
    <location>
        <begin position="912"/>
        <end position="924"/>
    </location>
</feature>
<keyword evidence="6" id="KW-1185">Reference proteome</keyword>
<feature type="region of interest" description="Disordered" evidence="2">
    <location>
        <begin position="624"/>
        <end position="652"/>
    </location>
</feature>
<organism evidence="4">
    <name type="scientific">Cladocopium goreaui</name>
    <dbReference type="NCBI Taxonomy" id="2562237"/>
    <lineage>
        <taxon>Eukaryota</taxon>
        <taxon>Sar</taxon>
        <taxon>Alveolata</taxon>
        <taxon>Dinophyceae</taxon>
        <taxon>Suessiales</taxon>
        <taxon>Symbiodiniaceae</taxon>
        <taxon>Cladocopium</taxon>
    </lineage>
</organism>
<keyword evidence="5" id="KW-0808">Transferase</keyword>
<evidence type="ECO:0000256" key="1">
    <source>
        <dbReference type="PROSITE-ProRule" id="PRU00042"/>
    </source>
</evidence>
<evidence type="ECO:0000313" key="6">
    <source>
        <dbReference type="Proteomes" id="UP001152797"/>
    </source>
</evidence>
<comment type="caution">
    <text evidence="4">The sequence shown here is derived from an EMBL/GenBank/DDBJ whole genome shotgun (WGS) entry which is preliminary data.</text>
</comment>
<feature type="region of interest" description="Disordered" evidence="2">
    <location>
        <begin position="664"/>
        <end position="688"/>
    </location>
</feature>
<dbReference type="InterPro" id="IPR013087">
    <property type="entry name" value="Znf_C2H2_type"/>
</dbReference>
<dbReference type="EMBL" id="CAMXCT010003824">
    <property type="protein sequence ID" value="CAI4006435.1"/>
    <property type="molecule type" value="Genomic_DNA"/>
</dbReference>
<dbReference type="EMBL" id="CAMXCT030003824">
    <property type="protein sequence ID" value="CAL4793747.1"/>
    <property type="molecule type" value="Genomic_DNA"/>
</dbReference>
<protein>
    <submittedName>
        <fullName evidence="5">Reverse transcriptase domain-containing protein</fullName>
    </submittedName>
</protein>
<evidence type="ECO:0000313" key="4">
    <source>
        <dbReference type="EMBL" id="CAI4006435.1"/>
    </source>
</evidence>
<sequence>MAGAGVSHTWTPDQMSTSDTKQHDTRPVTSAAALAWHPAQTKVVKRSIRRAYARSLQHGIAWYRGKCLVPTDFPQALRDAHQPIPKPVSTGPSPQSMQCNRRHKPARRFSLMQWNAGGLSIQRLDAIKVWMMNQQIEAAMIVETRWSYEHEWSDGHFHYVHSGDPNHKGAGMPFTAEDLAQELSRIPAVKAVARPCAPGAVWKSLAYLIAVVGLLTRAAQRDALPQLTRMPLWAYLPGRSTQDALLRVLQAGPTACWLDLTWPLAADRLHRPTMFAPKQDAPVRGQILLSSTDLQNITSQEWGQRILTIVGSKHWHHMKKETDACMYLANRCCLCDQFLGRTQELHRHYKLHHPEFWPHVQTKGTQLTHLHGEDPPCPYCGALFNANHQCTVWLQLAMLLIYGGGVTSEPQPVPVTLRCEICMDTFATNEDLHAHLTMTHRLKSTSYNVASQFANVLRDAHVRLQLTLRMEGQILFPHQPSDEELTAIFSLNLTRQQRFTLEKTITDRAISNFWTADPVLTILRETCVLCGQQMHPADLIPHLYEAHQCGQPIVHFIKTQLVFKFLAHATDDGECYACQQIYNCPRNSDLSPNDASRTATAQAHFRAQCPCVLQGAIILSKAAHGRHGHARSRGSEPTGVGSFSGHSPPLMTDKTLILEPNAAPKRQRKGDSTPQPPGHAKPTQGNGKVDLAQAMTLMAKLALRLDRDLQQLKREDTFIYFFGHKGPNSSLQTLLEATKTWAENFQAPQPAQPVQPLRQHLMQILFNTLLTRLTKLGESERGSEIQETAIRNQILLPDGQCPYLEWDAAQKQLKISQRRPLTLKHLHQLCTDMIEHLADVNLVSAFHALPSTNKEVTAWKLQISLRADTPWQILQTMSNSAVWHLMGTALKPHGQKQSPLAMNLQQALGMHKPPKGKGKGKGKHKVEPKQE</sequence>
<keyword evidence="1" id="KW-0863">Zinc-finger</keyword>
<keyword evidence="5" id="KW-0695">RNA-directed DNA polymerase</keyword>
<evidence type="ECO:0000256" key="2">
    <source>
        <dbReference type="SAM" id="MobiDB-lite"/>
    </source>
</evidence>
<keyword evidence="5" id="KW-0548">Nucleotidyltransferase</keyword>
<evidence type="ECO:0000313" key="5">
    <source>
        <dbReference type="EMBL" id="CAL4793747.1"/>
    </source>
</evidence>
<dbReference type="GO" id="GO:0003964">
    <property type="term" value="F:RNA-directed DNA polymerase activity"/>
    <property type="evidence" value="ECO:0007669"/>
    <property type="project" value="UniProtKB-KW"/>
</dbReference>
<feature type="compositionally biased region" description="Polar residues" evidence="2">
    <location>
        <begin position="8"/>
        <end position="19"/>
    </location>
</feature>
<feature type="region of interest" description="Disordered" evidence="2">
    <location>
        <begin position="1"/>
        <end position="28"/>
    </location>
</feature>
<accession>A0A9P1DBM3</accession>
<dbReference type="AlphaFoldDB" id="A0A9P1DBM3"/>
<dbReference type="PROSITE" id="PS50157">
    <property type="entry name" value="ZINC_FINGER_C2H2_2"/>
    <property type="match status" value="1"/>
</dbReference>
<dbReference type="SMART" id="SM00355">
    <property type="entry name" value="ZnF_C2H2"/>
    <property type="match status" value="3"/>
</dbReference>
<keyword evidence="1" id="KW-0862">Zinc</keyword>
<feature type="region of interest" description="Disordered" evidence="2">
    <location>
        <begin position="908"/>
        <end position="931"/>
    </location>
</feature>
<dbReference type="GO" id="GO:0008270">
    <property type="term" value="F:zinc ion binding"/>
    <property type="evidence" value="ECO:0007669"/>
    <property type="project" value="UniProtKB-KW"/>
</dbReference>
<proteinExistence type="predicted"/>
<gene>
    <name evidence="4" type="ORF">C1SCF055_LOCUS32075</name>
</gene>
<dbReference type="EMBL" id="CAMXCT020003824">
    <property type="protein sequence ID" value="CAL1159810.1"/>
    <property type="molecule type" value="Genomic_DNA"/>
</dbReference>
<dbReference type="OrthoDB" id="413222at2759"/>
<name>A0A9P1DBM3_9DINO</name>
<reference evidence="5 6" key="2">
    <citation type="submission" date="2024-05" db="EMBL/GenBank/DDBJ databases">
        <authorList>
            <person name="Chen Y."/>
            <person name="Shah S."/>
            <person name="Dougan E. K."/>
            <person name="Thang M."/>
            <person name="Chan C."/>
        </authorList>
    </citation>
    <scope>NUCLEOTIDE SEQUENCE [LARGE SCALE GENOMIC DNA]</scope>
</reference>
<feature type="domain" description="C2H2-type" evidence="3">
    <location>
        <begin position="417"/>
        <end position="445"/>
    </location>
</feature>
<keyword evidence="1" id="KW-0479">Metal-binding</keyword>